<reference evidence="16" key="1">
    <citation type="submission" date="2019-08" db="EMBL/GenBank/DDBJ databases">
        <title>The genome of the North American firefly Photinus pyralis.</title>
        <authorList>
            <consortium name="Photinus pyralis genome working group"/>
            <person name="Fallon T.R."/>
            <person name="Sander Lower S.E."/>
            <person name="Weng J.-K."/>
        </authorList>
    </citation>
    <scope>NUCLEOTIDE SEQUENCE</scope>
    <source>
        <strain evidence="16">TRF0915ILg1</strain>
        <tissue evidence="16">Whole body</tissue>
    </source>
</reference>
<evidence type="ECO:0000256" key="11">
    <source>
        <dbReference type="RuleBase" id="RU004189"/>
    </source>
</evidence>
<dbReference type="Pfam" id="PF01238">
    <property type="entry name" value="PMI_typeI_C"/>
    <property type="match status" value="1"/>
</dbReference>
<dbReference type="FunFam" id="2.60.120.10:FF:000044">
    <property type="entry name" value="Mannose-6-phosphate isomerase"/>
    <property type="match status" value="1"/>
</dbReference>
<comment type="caution">
    <text evidence="16">The sequence shown here is derived from an EMBL/GenBank/DDBJ whole genome shotgun (WGS) entry which is preliminary data.</text>
</comment>
<dbReference type="InterPro" id="IPR016305">
    <property type="entry name" value="Mannose-6-P_Isomerase"/>
</dbReference>
<dbReference type="InterPro" id="IPR046456">
    <property type="entry name" value="PMI_typeI_C"/>
</dbReference>
<dbReference type="InterPro" id="IPR018050">
    <property type="entry name" value="Pmannose_isomerase-type1_CS"/>
</dbReference>
<keyword evidence="5 9" id="KW-0479">Metal-binding</keyword>
<dbReference type="FunFam" id="1.10.441.10:FF:000001">
    <property type="entry name" value="Mannose-6-phosphate isomerase"/>
    <property type="match status" value="1"/>
</dbReference>
<dbReference type="GO" id="GO:0005975">
    <property type="term" value="P:carbohydrate metabolic process"/>
    <property type="evidence" value="ECO:0007669"/>
    <property type="project" value="InterPro"/>
</dbReference>
<proteinExistence type="inferred from homology"/>
<dbReference type="Proteomes" id="UP000801492">
    <property type="component" value="Unassembled WGS sequence"/>
</dbReference>
<dbReference type="OrthoDB" id="6605218at2759"/>
<dbReference type="Gene3D" id="2.60.120.10">
    <property type="entry name" value="Jelly Rolls"/>
    <property type="match status" value="2"/>
</dbReference>
<evidence type="ECO:0000256" key="6">
    <source>
        <dbReference type="ARBA" id="ARBA00022833"/>
    </source>
</evidence>
<dbReference type="InterPro" id="IPR014710">
    <property type="entry name" value="RmlC-like_jellyroll"/>
</dbReference>
<dbReference type="CDD" id="cd07011">
    <property type="entry name" value="cupin_PMI_type_I_N"/>
    <property type="match status" value="1"/>
</dbReference>
<dbReference type="InterPro" id="IPR046458">
    <property type="entry name" value="PMI_typeI_hel"/>
</dbReference>
<organism evidence="16 17">
    <name type="scientific">Ignelater luminosus</name>
    <name type="common">Cucubano</name>
    <name type="synonym">Pyrophorus luminosus</name>
    <dbReference type="NCBI Taxonomy" id="2038154"/>
    <lineage>
        <taxon>Eukaryota</taxon>
        <taxon>Metazoa</taxon>
        <taxon>Ecdysozoa</taxon>
        <taxon>Arthropoda</taxon>
        <taxon>Hexapoda</taxon>
        <taxon>Insecta</taxon>
        <taxon>Pterygota</taxon>
        <taxon>Neoptera</taxon>
        <taxon>Endopterygota</taxon>
        <taxon>Coleoptera</taxon>
        <taxon>Polyphaga</taxon>
        <taxon>Elateriformia</taxon>
        <taxon>Elateroidea</taxon>
        <taxon>Elateridae</taxon>
        <taxon>Agrypninae</taxon>
        <taxon>Pyrophorini</taxon>
        <taxon>Ignelater</taxon>
    </lineage>
</organism>
<evidence type="ECO:0000256" key="8">
    <source>
        <dbReference type="PIRSR" id="PIRSR001480-1"/>
    </source>
</evidence>
<dbReference type="Pfam" id="PF20511">
    <property type="entry name" value="PMI_typeI_cat"/>
    <property type="match status" value="1"/>
</dbReference>
<dbReference type="PROSITE" id="PS00966">
    <property type="entry name" value="PMI_I_2"/>
    <property type="match status" value="1"/>
</dbReference>
<dbReference type="EC" id="5.3.1.8" evidence="4 10"/>
<comment type="cofactor">
    <cofactor evidence="9 10">
        <name>Zn(2+)</name>
        <dbReference type="ChEBI" id="CHEBI:29105"/>
    </cofactor>
    <text evidence="9 10">Binds 1 zinc ion per subunit.</text>
</comment>
<keyword evidence="17" id="KW-1185">Reference proteome</keyword>
<dbReference type="Pfam" id="PF20512">
    <property type="entry name" value="PMI_typeI_hel"/>
    <property type="match status" value="1"/>
</dbReference>
<protein>
    <recommendedName>
        <fullName evidence="4 10">Mannose-6-phosphate isomerase</fullName>
        <ecNumber evidence="4 10">5.3.1.8</ecNumber>
    </recommendedName>
</protein>
<evidence type="ECO:0000256" key="1">
    <source>
        <dbReference type="ARBA" id="ARBA00000757"/>
    </source>
</evidence>
<feature type="domain" description="Phosphomannose isomerase type I C-terminal" evidence="13">
    <location>
        <begin position="321"/>
        <end position="362"/>
    </location>
</feature>
<evidence type="ECO:0000256" key="4">
    <source>
        <dbReference type="ARBA" id="ARBA00011956"/>
    </source>
</evidence>
<dbReference type="SUPFAM" id="SSF51182">
    <property type="entry name" value="RmlC-like cupins"/>
    <property type="match status" value="1"/>
</dbReference>
<evidence type="ECO:0000313" key="16">
    <source>
        <dbReference type="EMBL" id="KAF2882815.1"/>
    </source>
</evidence>
<gene>
    <name evidence="16" type="ORF">ILUMI_23327</name>
</gene>
<dbReference type="InterPro" id="IPR001250">
    <property type="entry name" value="Man6P_Isoase-1"/>
</dbReference>
<dbReference type="PROSITE" id="PS00965">
    <property type="entry name" value="PMI_I_1"/>
    <property type="match status" value="1"/>
</dbReference>
<evidence type="ECO:0000259" key="13">
    <source>
        <dbReference type="Pfam" id="PF01238"/>
    </source>
</evidence>
<dbReference type="NCBIfam" id="TIGR00218">
    <property type="entry name" value="manA"/>
    <property type="match status" value="1"/>
</dbReference>
<evidence type="ECO:0000256" key="2">
    <source>
        <dbReference type="ARBA" id="ARBA00004666"/>
    </source>
</evidence>
<dbReference type="Gene3D" id="1.10.441.10">
    <property type="entry name" value="Phosphomannose Isomerase, domain 2"/>
    <property type="match status" value="1"/>
</dbReference>
<evidence type="ECO:0000259" key="15">
    <source>
        <dbReference type="Pfam" id="PF20512"/>
    </source>
</evidence>
<comment type="pathway">
    <text evidence="2 12">Nucleotide-sugar biosynthesis; GDP-alpha-D-mannose biosynthesis; alpha-D-mannose 1-phosphate from D-fructose 6-phosphate: step 1/2.</text>
</comment>
<dbReference type="EMBL" id="VTPC01090587">
    <property type="protein sequence ID" value="KAF2882815.1"/>
    <property type="molecule type" value="Genomic_DNA"/>
</dbReference>
<evidence type="ECO:0000313" key="17">
    <source>
        <dbReference type="Proteomes" id="UP000801492"/>
    </source>
</evidence>
<evidence type="ECO:0000259" key="14">
    <source>
        <dbReference type="Pfam" id="PF20511"/>
    </source>
</evidence>
<accession>A0A8K0C897</accession>
<keyword evidence="7 10" id="KW-0413">Isomerase</keyword>
<evidence type="ECO:0000256" key="5">
    <source>
        <dbReference type="ARBA" id="ARBA00022723"/>
    </source>
</evidence>
<dbReference type="UniPathway" id="UPA00126">
    <property type="reaction ID" value="UER00423"/>
</dbReference>
<name>A0A8K0C897_IGNLU</name>
<feature type="domain" description="Phosphomannose isomerase type I helical insertion" evidence="15">
    <location>
        <begin position="177"/>
        <end position="244"/>
    </location>
</feature>
<dbReference type="PRINTS" id="PR00714">
    <property type="entry name" value="MAN6PISMRASE"/>
</dbReference>
<keyword evidence="6 9" id="KW-0862">Zinc</keyword>
<comment type="catalytic activity">
    <reaction evidence="1 10">
        <text>D-mannose 6-phosphate = D-fructose 6-phosphate</text>
        <dbReference type="Rhea" id="RHEA:12356"/>
        <dbReference type="ChEBI" id="CHEBI:58735"/>
        <dbReference type="ChEBI" id="CHEBI:61527"/>
        <dbReference type="EC" id="5.3.1.8"/>
    </reaction>
</comment>
<feature type="binding site" evidence="9">
    <location>
        <position position="103"/>
    </location>
    <ligand>
        <name>Zn(2+)</name>
        <dbReference type="ChEBI" id="CHEBI:29105"/>
    </ligand>
</feature>
<dbReference type="AlphaFoldDB" id="A0A8K0C897"/>
<dbReference type="InterPro" id="IPR046457">
    <property type="entry name" value="PMI_typeI_cat"/>
</dbReference>
<dbReference type="PIRSF" id="PIRSF001480">
    <property type="entry name" value="Mannose-6-phosphate_isomerase"/>
    <property type="match status" value="1"/>
</dbReference>
<dbReference type="GO" id="GO:0004476">
    <property type="term" value="F:mannose-6-phosphate isomerase activity"/>
    <property type="evidence" value="ECO:0007669"/>
    <property type="project" value="UniProtKB-EC"/>
</dbReference>
<comment type="similarity">
    <text evidence="3 11">Belongs to the mannose-6-phosphate isomerase type 1 family.</text>
</comment>
<feature type="binding site" evidence="9">
    <location>
        <position position="128"/>
    </location>
    <ligand>
        <name>Zn(2+)</name>
        <dbReference type="ChEBI" id="CHEBI:29105"/>
    </ligand>
</feature>
<evidence type="ECO:0000256" key="10">
    <source>
        <dbReference type="RuleBase" id="RU000611"/>
    </source>
</evidence>
<dbReference type="PANTHER" id="PTHR10309:SF0">
    <property type="entry name" value="MANNOSE-6-PHOSPHATE ISOMERASE"/>
    <property type="match status" value="1"/>
</dbReference>
<feature type="active site" evidence="8">
    <location>
        <position position="282"/>
    </location>
</feature>
<dbReference type="PANTHER" id="PTHR10309">
    <property type="entry name" value="MANNOSE-6-PHOSPHATE ISOMERASE"/>
    <property type="match status" value="1"/>
</dbReference>
<evidence type="ECO:0000256" key="7">
    <source>
        <dbReference type="ARBA" id="ARBA00023235"/>
    </source>
</evidence>
<feature type="binding site" evidence="9">
    <location>
        <position position="101"/>
    </location>
    <ligand>
        <name>Zn(2+)</name>
        <dbReference type="ChEBI" id="CHEBI:29105"/>
    </ligand>
</feature>
<feature type="binding site" evidence="9">
    <location>
        <position position="263"/>
    </location>
    <ligand>
        <name>Zn(2+)</name>
        <dbReference type="ChEBI" id="CHEBI:29105"/>
    </ligand>
</feature>
<dbReference type="GO" id="GO:0008270">
    <property type="term" value="F:zinc ion binding"/>
    <property type="evidence" value="ECO:0007669"/>
    <property type="project" value="InterPro"/>
</dbReference>
<evidence type="ECO:0000256" key="12">
    <source>
        <dbReference type="RuleBase" id="RU004248"/>
    </source>
</evidence>
<evidence type="ECO:0000256" key="9">
    <source>
        <dbReference type="PIRSR" id="PIRSR001480-2"/>
    </source>
</evidence>
<dbReference type="GO" id="GO:0005829">
    <property type="term" value="C:cytosol"/>
    <property type="evidence" value="ECO:0007669"/>
    <property type="project" value="TreeGrafter"/>
</dbReference>
<feature type="domain" description="Phosphomannose isomerase type I catalytic" evidence="14">
    <location>
        <begin position="2"/>
        <end position="144"/>
    </location>
</feature>
<sequence>MELKCQIQTYDWGKIGTESKVASLYKIANPEFEIGNDTPYAELWMGTHTNGPSENKLTGESLSSVLNSHPEYLGEPVREKFDNQLPFLFKLLSINKALSIQAHPAKQHAELLHREQPNIYKDPNHKPELAIALTPFEALCGFRPINEIQNFVKNVRELRAIIGTDTAERFLTTEDGAGTKEILKECFKNMMTCSQDQITEQLKQMLQKFSFFDEEKRNSQLAPLVERLYSQFPNDVGCFAVYFLNYLKLKPLEALYLGPNEPHAYLYGECVECMACSDNVVRAGLTPKYKDVETLCFMLTYDCQPAELKIFKPTVEDKYCEIFKPPVPDFAVAKIMIPHGEDYYQLPIRNSASILFIVGGSAKYNSIKLKNGSVFFVTANEKIVIENVTQDLLMFQAMANL</sequence>
<dbReference type="GO" id="GO:0009298">
    <property type="term" value="P:GDP-mannose biosynthetic process"/>
    <property type="evidence" value="ECO:0007669"/>
    <property type="project" value="UniProtKB-UniPathway"/>
</dbReference>
<evidence type="ECO:0000256" key="3">
    <source>
        <dbReference type="ARBA" id="ARBA00010772"/>
    </source>
</evidence>
<dbReference type="InterPro" id="IPR011051">
    <property type="entry name" value="RmlC_Cupin_sf"/>
</dbReference>